<dbReference type="STRING" id="933388.S7ZFJ6"/>
<dbReference type="CDD" id="cd02181">
    <property type="entry name" value="GH16_fungal_Lam16A_glucanase"/>
    <property type="match status" value="1"/>
</dbReference>
<dbReference type="PhylomeDB" id="S7ZFJ6"/>
<dbReference type="GO" id="GO:0005886">
    <property type="term" value="C:plasma membrane"/>
    <property type="evidence" value="ECO:0007669"/>
    <property type="project" value="UniProtKB-SubCell"/>
</dbReference>
<accession>S7ZFJ6</accession>
<comment type="subcellular location">
    <subcellularLocation>
        <location evidence="2">Cell membrane</location>
        <topology evidence="2">Lipid-anchor</topology>
        <topology evidence="2">GPI-anchor</topology>
    </subcellularLocation>
</comment>
<dbReference type="InterPro" id="IPR013320">
    <property type="entry name" value="ConA-like_dom_sf"/>
</dbReference>
<dbReference type="PANTHER" id="PTHR10963:SF42">
    <property type="entry name" value="PUTATIVE (AFU_ORTHOLOGUE AFUA_5G02280)-RELATED"/>
    <property type="match status" value="1"/>
</dbReference>
<dbReference type="PANTHER" id="PTHR10963">
    <property type="entry name" value="GLYCOSYL HYDROLASE-RELATED"/>
    <property type="match status" value="1"/>
</dbReference>
<dbReference type="InterPro" id="IPR050546">
    <property type="entry name" value="Glycosyl_Hydrlase_16"/>
</dbReference>
<sequence length="374" mass="41355">MLAKPSPITSIQYTINPRLASPKRGAPLQWYDPRGWPPWNRFLLAGFISSAIIIAAIVCIVTGMPAVRYPNYSPLEYRLQHIYRGTSFFDHFNYFSDTDPTNGFVVYANRQVAQDQNLTYASETSAILRVDSLTPHAVEGRRSVRIESIATYNTGLFVFDILHTPYGCGTWPALWLTDGYNWPQNGEIDILESTNGGSNGNEITLHTTEGCRMNVDRKETGSPVLTMCESTAGGNSGCGVLGDSSTYGQELNANGGGIYALELRRAGIRVWYFPRGAIPTDIVDSSPAPDPSRWGMALADFPSTECDITSHFRNQSIIVNIDLCGELAAQPQYYQSLYHCPGSCSDFVANNPSSFEKAYWEFASFKVFQAVQPD</sequence>
<protein>
    <recommendedName>
        <fullName evidence="4">endo-1,3(4)-beta-glucanase</fullName>
        <ecNumber evidence="4">3.2.1.6</ecNumber>
    </recommendedName>
</protein>
<keyword evidence="6" id="KW-0325">Glycoprotein</keyword>
<evidence type="ECO:0000256" key="6">
    <source>
        <dbReference type="ARBA" id="ARBA00022622"/>
    </source>
</evidence>
<keyword evidence="13" id="KW-1185">Reference proteome</keyword>
<dbReference type="Pfam" id="PF26113">
    <property type="entry name" value="GH16_XgeA"/>
    <property type="match status" value="1"/>
</dbReference>
<dbReference type="FunFam" id="2.60.120.200:FF:000114">
    <property type="entry name" value="Probable endo-1,3(4)-beta-glucanase NFIA_089530"/>
    <property type="match status" value="1"/>
</dbReference>
<dbReference type="Gene3D" id="2.60.120.200">
    <property type="match status" value="1"/>
</dbReference>
<dbReference type="Proteomes" id="UP000019376">
    <property type="component" value="Unassembled WGS sequence"/>
</dbReference>
<evidence type="ECO:0000256" key="8">
    <source>
        <dbReference type="ARBA" id="ARBA00023288"/>
    </source>
</evidence>
<keyword evidence="10" id="KW-0812">Transmembrane</keyword>
<gene>
    <name evidence="12" type="ORF">PDE_04394</name>
</gene>
<comment type="catalytic activity">
    <reaction evidence="1">
        <text>Endohydrolysis of (1-&gt;3)- or (1-&gt;4)-linkages in beta-D-glucans when the glucose residue whose reducing group is involved in the linkage to be hydrolyzed is itself substituted at C-3.</text>
        <dbReference type="EC" id="3.2.1.6"/>
    </reaction>
</comment>
<evidence type="ECO:0000259" key="11">
    <source>
        <dbReference type="PROSITE" id="PS51762"/>
    </source>
</evidence>
<proteinExistence type="inferred from homology"/>
<feature type="domain" description="GH16" evidence="11">
    <location>
        <begin position="67"/>
        <end position="336"/>
    </location>
</feature>
<evidence type="ECO:0000256" key="4">
    <source>
        <dbReference type="ARBA" id="ARBA00012599"/>
    </source>
</evidence>
<dbReference type="HOGENOM" id="CLU_016972_1_0_1"/>
<evidence type="ECO:0000256" key="5">
    <source>
        <dbReference type="ARBA" id="ARBA00022475"/>
    </source>
</evidence>
<dbReference type="PROSITE" id="PS51762">
    <property type="entry name" value="GH16_2"/>
    <property type="match status" value="1"/>
</dbReference>
<keyword evidence="8" id="KW-0449">Lipoprotein</keyword>
<organism evidence="12 13">
    <name type="scientific">Penicillium oxalicum (strain 114-2 / CGMCC 5302)</name>
    <name type="common">Penicillium decumbens</name>
    <dbReference type="NCBI Taxonomy" id="933388"/>
    <lineage>
        <taxon>Eukaryota</taxon>
        <taxon>Fungi</taxon>
        <taxon>Dikarya</taxon>
        <taxon>Ascomycota</taxon>
        <taxon>Pezizomycotina</taxon>
        <taxon>Eurotiomycetes</taxon>
        <taxon>Eurotiomycetidae</taxon>
        <taxon>Eurotiales</taxon>
        <taxon>Aspergillaceae</taxon>
        <taxon>Penicillium</taxon>
    </lineage>
</organism>
<keyword evidence="9" id="KW-0326">Glycosidase</keyword>
<dbReference type="GO" id="GO:0052861">
    <property type="term" value="F:endo-1,3(4)-beta-glucanase activity"/>
    <property type="evidence" value="ECO:0007669"/>
    <property type="project" value="UniProtKB-EC"/>
</dbReference>
<evidence type="ECO:0000256" key="3">
    <source>
        <dbReference type="ARBA" id="ARBA00006865"/>
    </source>
</evidence>
<dbReference type="eggNOG" id="ENOG502RY4F">
    <property type="taxonomic scope" value="Eukaryota"/>
</dbReference>
<keyword evidence="7 12" id="KW-0378">Hydrolase</keyword>
<evidence type="ECO:0000256" key="1">
    <source>
        <dbReference type="ARBA" id="ARBA00000124"/>
    </source>
</evidence>
<dbReference type="InterPro" id="IPR000757">
    <property type="entry name" value="Beta-glucanase-like"/>
</dbReference>
<dbReference type="GO" id="GO:0098552">
    <property type="term" value="C:side of membrane"/>
    <property type="evidence" value="ECO:0007669"/>
    <property type="project" value="UniProtKB-KW"/>
</dbReference>
<evidence type="ECO:0000313" key="12">
    <source>
        <dbReference type="EMBL" id="EPS29445.1"/>
    </source>
</evidence>
<evidence type="ECO:0000256" key="10">
    <source>
        <dbReference type="SAM" id="Phobius"/>
    </source>
</evidence>
<dbReference type="OrthoDB" id="192832at2759"/>
<dbReference type="GO" id="GO:0009251">
    <property type="term" value="P:glucan catabolic process"/>
    <property type="evidence" value="ECO:0007669"/>
    <property type="project" value="TreeGrafter"/>
</dbReference>
<reference evidence="12 13" key="1">
    <citation type="journal article" date="2013" name="PLoS ONE">
        <title>Genomic and secretomic analyses reveal unique features of the lignocellulolytic enzyme system of Penicillium decumbens.</title>
        <authorList>
            <person name="Liu G."/>
            <person name="Zhang L."/>
            <person name="Wei X."/>
            <person name="Zou G."/>
            <person name="Qin Y."/>
            <person name="Ma L."/>
            <person name="Li J."/>
            <person name="Zheng H."/>
            <person name="Wang S."/>
            <person name="Wang C."/>
            <person name="Xun L."/>
            <person name="Zhao G.-P."/>
            <person name="Zhou Z."/>
            <person name="Qu Y."/>
        </authorList>
    </citation>
    <scope>NUCLEOTIDE SEQUENCE [LARGE SCALE GENOMIC DNA]</scope>
    <source>
        <strain evidence="13">114-2 / CGMCC 5302</strain>
    </source>
</reference>
<comment type="similarity">
    <text evidence="3">Belongs to the glycosyl hydrolase 16 family.</text>
</comment>
<keyword evidence="10" id="KW-1133">Transmembrane helix</keyword>
<keyword evidence="5" id="KW-1003">Cell membrane</keyword>
<dbReference type="EMBL" id="KB644411">
    <property type="protein sequence ID" value="EPS29445.1"/>
    <property type="molecule type" value="Genomic_DNA"/>
</dbReference>
<name>S7ZFJ6_PENO1</name>
<keyword evidence="10" id="KW-0472">Membrane</keyword>
<dbReference type="SUPFAM" id="SSF49899">
    <property type="entry name" value="Concanavalin A-like lectins/glucanases"/>
    <property type="match status" value="1"/>
</dbReference>
<evidence type="ECO:0000256" key="9">
    <source>
        <dbReference type="ARBA" id="ARBA00023295"/>
    </source>
</evidence>
<feature type="transmembrane region" description="Helical" evidence="10">
    <location>
        <begin position="42"/>
        <end position="67"/>
    </location>
</feature>
<evidence type="ECO:0000256" key="7">
    <source>
        <dbReference type="ARBA" id="ARBA00022801"/>
    </source>
</evidence>
<evidence type="ECO:0000256" key="2">
    <source>
        <dbReference type="ARBA" id="ARBA00004609"/>
    </source>
</evidence>
<dbReference type="AlphaFoldDB" id="S7ZFJ6"/>
<keyword evidence="6" id="KW-0336">GPI-anchor</keyword>
<evidence type="ECO:0000313" key="13">
    <source>
        <dbReference type="Proteomes" id="UP000019376"/>
    </source>
</evidence>
<dbReference type="EC" id="3.2.1.6" evidence="4"/>